<keyword evidence="4" id="KW-1185">Reference proteome</keyword>
<dbReference type="PANTHER" id="PTHR42949:SF3">
    <property type="entry name" value="ANAEROBIC GLYCEROL-3-PHOSPHATE DEHYDROGENASE SUBUNIT B"/>
    <property type="match status" value="1"/>
</dbReference>
<dbReference type="PRINTS" id="PR00469">
    <property type="entry name" value="PNDRDTASEII"/>
</dbReference>
<gene>
    <name evidence="3" type="ORF">PATL70BA_1086</name>
</gene>
<dbReference type="InterPro" id="IPR023753">
    <property type="entry name" value="FAD/NAD-binding_dom"/>
</dbReference>
<feature type="domain" description="FAD/NAD(P)-binding" evidence="2">
    <location>
        <begin position="4"/>
        <end position="298"/>
    </location>
</feature>
<dbReference type="GO" id="GO:0016491">
    <property type="term" value="F:oxidoreductase activity"/>
    <property type="evidence" value="ECO:0007669"/>
    <property type="project" value="UniProtKB-KW"/>
</dbReference>
<evidence type="ECO:0000313" key="4">
    <source>
        <dbReference type="Proteomes" id="UP000279029"/>
    </source>
</evidence>
<dbReference type="EMBL" id="LR130778">
    <property type="protein sequence ID" value="VDN46960.1"/>
    <property type="molecule type" value="Genomic_DNA"/>
</dbReference>
<sequence>MQNYDLIVVGGGPAGLAAAIEANKNGVDSILIIERDREVGGILQQCIHNGFGLHIFKEQLTGPEYAERFIEEAKSLNINYVVDTMVLDVTPEKIVHVINPKTGYQTFQAKAVIMAMGCRERTRGAINIPGYRPSGVYSAGTAQRYTNMEGFMPGKKVFILGSGDIGLIMARRMVLEGAEVLGVAELMPFSGGLKRNIVQCLDDYNIPLLLSHTIVKIEGKDRLEKVIVAKVDENFRPIPGTEKEYEVDTLLLSVGLIPENELSKKAGIKLNPVTSGPFVNESMETSVEGIFACGNVVHVHDLVDFVTQESRRAGLNAAKYIKDEKATEGKVVEANTGFGITYVVPSKILVDNVEDELVMFMRVNNVYSNMRLEVKSGDTVIKSIKRRHLAPGEMEQVKLKPSDLAKAEGELVFSIVGEDA</sequence>
<name>A0A3P7P0F4_9FIRM</name>
<dbReference type="AlphaFoldDB" id="A0A3P7P0F4"/>
<dbReference type="SUPFAM" id="SSF51905">
    <property type="entry name" value="FAD/NAD(P)-binding domain"/>
    <property type="match status" value="1"/>
</dbReference>
<dbReference type="InterPro" id="IPR036188">
    <property type="entry name" value="FAD/NAD-bd_sf"/>
</dbReference>
<dbReference type="OrthoDB" id="9776839at2"/>
<dbReference type="PANTHER" id="PTHR42949">
    <property type="entry name" value="ANAEROBIC GLYCEROL-3-PHOSPHATE DEHYDROGENASE SUBUNIT B"/>
    <property type="match status" value="1"/>
</dbReference>
<protein>
    <submittedName>
        <fullName evidence="3">Pyridine nucleotide-disulfide oxidoreductase</fullName>
    </submittedName>
</protein>
<dbReference type="PRINTS" id="PR00368">
    <property type="entry name" value="FADPNR"/>
</dbReference>
<keyword evidence="1" id="KW-0560">Oxidoreductase</keyword>
<evidence type="ECO:0000256" key="1">
    <source>
        <dbReference type="ARBA" id="ARBA00023002"/>
    </source>
</evidence>
<reference evidence="3 4" key="1">
    <citation type="submission" date="2018-09" db="EMBL/GenBank/DDBJ databases">
        <authorList>
            <person name="Postec A."/>
        </authorList>
    </citation>
    <scope>NUCLEOTIDE SEQUENCE [LARGE SCALE GENOMIC DNA]</scope>
    <source>
        <strain evidence="3">70B-A</strain>
    </source>
</reference>
<organism evidence="3 4">
    <name type="scientific">Petrocella atlantisensis</name>
    <dbReference type="NCBI Taxonomy" id="2173034"/>
    <lineage>
        <taxon>Bacteria</taxon>
        <taxon>Bacillati</taxon>
        <taxon>Bacillota</taxon>
        <taxon>Clostridia</taxon>
        <taxon>Lachnospirales</taxon>
        <taxon>Vallitaleaceae</taxon>
        <taxon>Petrocella</taxon>
    </lineage>
</organism>
<dbReference type="KEGG" id="cbar:PATL70BA_1086"/>
<evidence type="ECO:0000313" key="3">
    <source>
        <dbReference type="EMBL" id="VDN46960.1"/>
    </source>
</evidence>
<dbReference type="RefSeq" id="WP_125136371.1">
    <property type="nucleotide sequence ID" value="NZ_LR130778.1"/>
</dbReference>
<accession>A0A3P7P0F4</accession>
<dbReference type="Pfam" id="PF07992">
    <property type="entry name" value="Pyr_redox_2"/>
    <property type="match status" value="1"/>
</dbReference>
<evidence type="ECO:0000259" key="2">
    <source>
        <dbReference type="Pfam" id="PF07992"/>
    </source>
</evidence>
<dbReference type="InterPro" id="IPR051691">
    <property type="entry name" value="Metab_Enz_Cyan_OpOx_G3PDH"/>
</dbReference>
<dbReference type="Proteomes" id="UP000279029">
    <property type="component" value="Chromosome"/>
</dbReference>
<dbReference type="Gene3D" id="3.50.50.60">
    <property type="entry name" value="FAD/NAD(P)-binding domain"/>
    <property type="match status" value="2"/>
</dbReference>
<proteinExistence type="predicted"/>